<dbReference type="Proteomes" id="UP001482513">
    <property type="component" value="Unassembled WGS sequence"/>
</dbReference>
<keyword evidence="4" id="KW-0732">Signal</keyword>
<name>A0ABV0K8Q7_9CYAN</name>
<evidence type="ECO:0000256" key="1">
    <source>
        <dbReference type="ARBA" id="ARBA00004196"/>
    </source>
</evidence>
<comment type="caution">
    <text evidence="6">The sequence shown here is derived from an EMBL/GenBank/DDBJ whole genome shotgun (WGS) entry which is preliminary data.</text>
</comment>
<evidence type="ECO:0000313" key="7">
    <source>
        <dbReference type="Proteomes" id="UP001482513"/>
    </source>
</evidence>
<dbReference type="PANTHER" id="PTHR30532:SF25">
    <property type="entry name" value="IRON(III) DICITRATE-BINDING PERIPLASMIC PROTEIN"/>
    <property type="match status" value="1"/>
</dbReference>
<dbReference type="Gene3D" id="3.40.50.1980">
    <property type="entry name" value="Nitrogenase molybdenum iron protein domain"/>
    <property type="match status" value="2"/>
</dbReference>
<keyword evidence="3" id="KW-0813">Transport</keyword>
<keyword evidence="7" id="KW-1185">Reference proteome</keyword>
<organism evidence="6 7">
    <name type="scientific">Leptolyngbya subtilissima DQ-A4</name>
    <dbReference type="NCBI Taxonomy" id="2933933"/>
    <lineage>
        <taxon>Bacteria</taxon>
        <taxon>Bacillati</taxon>
        <taxon>Cyanobacteriota</taxon>
        <taxon>Cyanophyceae</taxon>
        <taxon>Leptolyngbyales</taxon>
        <taxon>Leptolyngbyaceae</taxon>
        <taxon>Leptolyngbya group</taxon>
        <taxon>Leptolyngbya</taxon>
    </lineage>
</organism>
<protein>
    <submittedName>
        <fullName evidence="6">Iron-siderophore ABC transporter substrate-binding protein</fullName>
    </submittedName>
</protein>
<comment type="subcellular location">
    <subcellularLocation>
        <location evidence="1">Cell envelope</location>
    </subcellularLocation>
</comment>
<dbReference type="PROSITE" id="PS50983">
    <property type="entry name" value="FE_B12_PBP"/>
    <property type="match status" value="1"/>
</dbReference>
<dbReference type="InterPro" id="IPR051313">
    <property type="entry name" value="Bact_iron-sidero_bind"/>
</dbReference>
<dbReference type="RefSeq" id="WP_348251345.1">
    <property type="nucleotide sequence ID" value="NZ_JAMPKX010000010.1"/>
</dbReference>
<evidence type="ECO:0000256" key="3">
    <source>
        <dbReference type="ARBA" id="ARBA00022448"/>
    </source>
</evidence>
<feature type="domain" description="Fe/B12 periplasmic-binding" evidence="5">
    <location>
        <begin position="61"/>
        <end position="320"/>
    </location>
</feature>
<gene>
    <name evidence="6" type="ORF">NC992_19750</name>
</gene>
<reference evidence="6 7" key="1">
    <citation type="submission" date="2022-04" db="EMBL/GenBank/DDBJ databases">
        <title>Positive selection, recombination, and allopatry shape intraspecific diversity of widespread and dominant cyanobacteria.</title>
        <authorList>
            <person name="Wei J."/>
            <person name="Shu W."/>
            <person name="Hu C."/>
        </authorList>
    </citation>
    <scope>NUCLEOTIDE SEQUENCE [LARGE SCALE GENOMIC DNA]</scope>
    <source>
        <strain evidence="6 7">DQ-A4</strain>
    </source>
</reference>
<dbReference type="PANTHER" id="PTHR30532">
    <property type="entry name" value="IRON III DICITRATE-BINDING PERIPLASMIC PROTEIN"/>
    <property type="match status" value="1"/>
</dbReference>
<dbReference type="InterPro" id="IPR002491">
    <property type="entry name" value="ABC_transptr_periplasmic_BD"/>
</dbReference>
<dbReference type="CDD" id="cd01146">
    <property type="entry name" value="FhuD"/>
    <property type="match status" value="1"/>
</dbReference>
<dbReference type="EMBL" id="JAMPKX010000010">
    <property type="protein sequence ID" value="MEP0949125.1"/>
    <property type="molecule type" value="Genomic_DNA"/>
</dbReference>
<accession>A0ABV0K8Q7</accession>
<evidence type="ECO:0000259" key="5">
    <source>
        <dbReference type="PROSITE" id="PS50983"/>
    </source>
</evidence>
<dbReference type="Pfam" id="PF01497">
    <property type="entry name" value="Peripla_BP_2"/>
    <property type="match status" value="1"/>
</dbReference>
<evidence type="ECO:0000256" key="4">
    <source>
        <dbReference type="ARBA" id="ARBA00022729"/>
    </source>
</evidence>
<evidence type="ECO:0000256" key="2">
    <source>
        <dbReference type="ARBA" id="ARBA00008814"/>
    </source>
</evidence>
<evidence type="ECO:0000313" key="6">
    <source>
        <dbReference type="EMBL" id="MEP0949125.1"/>
    </source>
</evidence>
<dbReference type="PROSITE" id="PS51257">
    <property type="entry name" value="PROKAR_LIPOPROTEIN"/>
    <property type="match status" value="1"/>
</dbReference>
<comment type="similarity">
    <text evidence="2">Belongs to the bacterial solute-binding protein 8 family.</text>
</comment>
<dbReference type="SUPFAM" id="SSF53807">
    <property type="entry name" value="Helical backbone' metal receptor"/>
    <property type="match status" value="1"/>
</dbReference>
<proteinExistence type="inferred from homology"/>
<sequence>MIDKSWWRRVQLFWSGVLMVALIQSCTGSENQPSASSVPESSCHMVRHALGETCVPNQPQRVVTLSVPSLGDAIALGVKPIATVVYFDEPPPYLAEQLDSIQILGKEEQPNLEKIVALKPDLIIGIKYATEAIYSQLAQIAPTVADDWEGYPSWRQHVDFVANVLGKTDAAQQVWNRYNQRIQSLKTALEDSQQNPEVSFVHTCCGTIDLDLKNSFNGSILADANLRRPPAQAVPVAGGIVKLSEERLMDIDGDILFVATDGSEAAQTITELKQNPLWQQLRAVQNDRVYSVNYPTWRGGNPLAADAVIDDLFKYLVEDNQPA</sequence>